<reference evidence="3" key="1">
    <citation type="journal article" date="2019" name="Int. J. Syst. Evol. Microbiol.">
        <title>The Global Catalogue of Microorganisms (GCM) 10K type strain sequencing project: providing services to taxonomists for standard genome sequencing and annotation.</title>
        <authorList>
            <consortium name="The Broad Institute Genomics Platform"/>
            <consortium name="The Broad Institute Genome Sequencing Center for Infectious Disease"/>
            <person name="Wu L."/>
            <person name="Ma J."/>
        </authorList>
    </citation>
    <scope>NUCLEOTIDE SEQUENCE [LARGE SCALE GENOMIC DNA]</scope>
    <source>
        <strain evidence="3">KCTC 42398</strain>
    </source>
</reference>
<keyword evidence="3" id="KW-1185">Reference proteome</keyword>
<dbReference type="EMBL" id="JBHULY010000005">
    <property type="protein sequence ID" value="MFD2724808.1"/>
    <property type="molecule type" value="Genomic_DNA"/>
</dbReference>
<organism evidence="2 3">
    <name type="scientific">Hyunsoonleella rubra</name>
    <dbReference type="NCBI Taxonomy" id="1737062"/>
    <lineage>
        <taxon>Bacteria</taxon>
        <taxon>Pseudomonadati</taxon>
        <taxon>Bacteroidota</taxon>
        <taxon>Flavobacteriia</taxon>
        <taxon>Flavobacteriales</taxon>
        <taxon>Flavobacteriaceae</taxon>
    </lineage>
</organism>
<feature type="transmembrane region" description="Helical" evidence="1">
    <location>
        <begin position="40"/>
        <end position="61"/>
    </location>
</feature>
<keyword evidence="1" id="KW-0812">Transmembrane</keyword>
<keyword evidence="1" id="KW-0472">Membrane</keyword>
<evidence type="ECO:0000313" key="2">
    <source>
        <dbReference type="EMBL" id="MFD2724808.1"/>
    </source>
</evidence>
<dbReference type="Proteomes" id="UP001597476">
    <property type="component" value="Unassembled WGS sequence"/>
</dbReference>
<accession>A0ABW5T8H9</accession>
<comment type="caution">
    <text evidence="2">The sequence shown here is derived from an EMBL/GenBank/DDBJ whole genome shotgun (WGS) entry which is preliminary data.</text>
</comment>
<evidence type="ECO:0000256" key="1">
    <source>
        <dbReference type="SAM" id="Phobius"/>
    </source>
</evidence>
<keyword evidence="1" id="KW-1133">Transmembrane helix</keyword>
<gene>
    <name evidence="2" type="ORF">ACFSR8_01170</name>
</gene>
<name>A0ABW5T8H9_9FLAO</name>
<feature type="transmembrane region" description="Helical" evidence="1">
    <location>
        <begin position="107"/>
        <end position="125"/>
    </location>
</feature>
<protein>
    <submittedName>
        <fullName evidence="2">Uncharacterized protein</fullName>
    </submittedName>
</protein>
<sequence length="133" mass="15179">MMNNPFVNFALKASGALLLAFFLHLGVLYTLNYPLFENHIVLSYVINLILVLKVFGILYLLRYKYKGQLGFLFLAGSIIKFAVFFIVFHPRFKADGVITKLEFASFFVPYLVGLILETVSLSKWLNKLDETSS</sequence>
<proteinExistence type="predicted"/>
<evidence type="ECO:0000313" key="3">
    <source>
        <dbReference type="Proteomes" id="UP001597476"/>
    </source>
</evidence>
<dbReference type="RefSeq" id="WP_380288211.1">
    <property type="nucleotide sequence ID" value="NZ_JBHULY010000005.1"/>
</dbReference>
<feature type="transmembrane region" description="Helical" evidence="1">
    <location>
        <begin position="68"/>
        <end position="87"/>
    </location>
</feature>